<evidence type="ECO:0000313" key="3">
    <source>
        <dbReference type="Proteomes" id="UP001623349"/>
    </source>
</evidence>
<dbReference type="EMBL" id="BAAFST010000020">
    <property type="protein sequence ID" value="GAB1303192.1"/>
    <property type="molecule type" value="Genomic_DNA"/>
</dbReference>
<accession>A0ABQ0FVC7</accession>
<comment type="caution">
    <text evidence="2">The sequence shown here is derived from an EMBL/GenBank/DDBJ whole genome shotgun (WGS) entry which is preliminary data.</text>
</comment>
<feature type="region of interest" description="Disordered" evidence="1">
    <location>
        <begin position="89"/>
        <end position="114"/>
    </location>
</feature>
<proteinExistence type="predicted"/>
<evidence type="ECO:0008006" key="4">
    <source>
        <dbReference type="Google" id="ProtNLM"/>
    </source>
</evidence>
<sequence>MRQSGGDYNRNSLIVQVFCERLANITIKFCGTTRLTLYLITIIITPPARAMESVSIPALVAGLIDCVAQLIRIAEELLQFISQEQVPSVQQNPRVEEAQAAAPPPPPEEEPLPDLADLSDLESLLSVGEDEDLILDMDEAMIDINEIYEDILPAIKDDTESE</sequence>
<organism evidence="2 3">
    <name type="scientific">Apodemus speciosus</name>
    <name type="common">Large Japanese field mouse</name>
    <dbReference type="NCBI Taxonomy" id="105296"/>
    <lineage>
        <taxon>Eukaryota</taxon>
        <taxon>Metazoa</taxon>
        <taxon>Chordata</taxon>
        <taxon>Craniata</taxon>
        <taxon>Vertebrata</taxon>
        <taxon>Euteleostomi</taxon>
        <taxon>Mammalia</taxon>
        <taxon>Eutheria</taxon>
        <taxon>Euarchontoglires</taxon>
        <taxon>Glires</taxon>
        <taxon>Rodentia</taxon>
        <taxon>Myomorpha</taxon>
        <taxon>Muroidea</taxon>
        <taxon>Muridae</taxon>
        <taxon>Murinae</taxon>
        <taxon>Apodemus</taxon>
    </lineage>
</organism>
<protein>
    <recommendedName>
        <fullName evidence="4">TRPC5 opposite strand protein</fullName>
    </recommendedName>
</protein>
<evidence type="ECO:0000313" key="2">
    <source>
        <dbReference type="EMBL" id="GAB1303192.1"/>
    </source>
</evidence>
<name>A0ABQ0FVC7_APOSI</name>
<gene>
    <name evidence="2" type="ORF">APTSU1_001843300</name>
</gene>
<keyword evidence="3" id="KW-1185">Reference proteome</keyword>
<dbReference type="Proteomes" id="UP001623349">
    <property type="component" value="Unassembled WGS sequence"/>
</dbReference>
<reference evidence="2 3" key="1">
    <citation type="submission" date="2024-08" db="EMBL/GenBank/DDBJ databases">
        <title>The draft genome of Apodemus speciosus.</title>
        <authorList>
            <person name="Nabeshima K."/>
            <person name="Suzuki S."/>
            <person name="Onuma M."/>
        </authorList>
    </citation>
    <scope>NUCLEOTIDE SEQUENCE [LARGE SCALE GENOMIC DNA]</scope>
    <source>
        <strain evidence="2">IB14-021</strain>
    </source>
</reference>
<evidence type="ECO:0000256" key="1">
    <source>
        <dbReference type="SAM" id="MobiDB-lite"/>
    </source>
</evidence>